<evidence type="ECO:0000313" key="2">
    <source>
        <dbReference type="Proteomes" id="UP000034588"/>
    </source>
</evidence>
<sequence length="92" mass="11043">MPRGKTKENAERRFRRFIYEMPEMVYTGSPCWGWFGGHDKAGYPCFWYRSQSMRAYRAAWLIFKKEEPVGEIVRSCMNKYCCNPEHLEGEMK</sequence>
<dbReference type="Proteomes" id="UP000034588">
    <property type="component" value="Unassembled WGS sequence"/>
</dbReference>
<evidence type="ECO:0000313" key="1">
    <source>
        <dbReference type="EMBL" id="KKW10201.1"/>
    </source>
</evidence>
<evidence type="ECO:0008006" key="3">
    <source>
        <dbReference type="Google" id="ProtNLM"/>
    </source>
</evidence>
<reference evidence="1 2" key="1">
    <citation type="journal article" date="2015" name="Nature">
        <title>rRNA introns, odd ribosomes, and small enigmatic genomes across a large radiation of phyla.</title>
        <authorList>
            <person name="Brown C.T."/>
            <person name="Hug L.A."/>
            <person name="Thomas B.C."/>
            <person name="Sharon I."/>
            <person name="Castelle C.J."/>
            <person name="Singh A."/>
            <person name="Wilkins M.J."/>
            <person name="Williams K.H."/>
            <person name="Banfield J.F."/>
        </authorList>
    </citation>
    <scope>NUCLEOTIDE SEQUENCE [LARGE SCALE GENOMIC DNA]</scope>
</reference>
<name>A0A0G1VUS5_9BACT</name>
<accession>A0A0G1VUS5</accession>
<protein>
    <recommendedName>
        <fullName evidence="3">HNH nuclease domain-containing protein</fullName>
    </recommendedName>
</protein>
<proteinExistence type="predicted"/>
<dbReference type="AlphaFoldDB" id="A0A0G1VUS5"/>
<gene>
    <name evidence="1" type="ORF">UY48_C0045G0012</name>
</gene>
<dbReference type="EMBL" id="LCQD01000045">
    <property type="protein sequence ID" value="KKW10201.1"/>
    <property type="molecule type" value="Genomic_DNA"/>
</dbReference>
<organism evidence="1 2">
    <name type="scientific">Candidatus Gottesmanbacteria bacterium GW2011_GWB1_49_7</name>
    <dbReference type="NCBI Taxonomy" id="1618448"/>
    <lineage>
        <taxon>Bacteria</taxon>
        <taxon>Candidatus Gottesmaniibacteriota</taxon>
    </lineage>
</organism>
<comment type="caution">
    <text evidence="1">The sequence shown here is derived from an EMBL/GenBank/DDBJ whole genome shotgun (WGS) entry which is preliminary data.</text>
</comment>